<name>A0A2N5GR26_9BACI</name>
<keyword evidence="1 4" id="KW-0489">Methyltransferase</keyword>
<dbReference type="Proteomes" id="UP000235114">
    <property type="component" value="Unassembled WGS sequence"/>
</dbReference>
<dbReference type="SUPFAM" id="SSF53335">
    <property type="entry name" value="S-adenosyl-L-methionine-dependent methyltransferases"/>
    <property type="match status" value="1"/>
</dbReference>
<dbReference type="Pfam" id="PF13649">
    <property type="entry name" value="Methyltransf_25"/>
    <property type="match status" value="1"/>
</dbReference>
<dbReference type="PANTHER" id="PTHR43861">
    <property type="entry name" value="TRANS-ACONITATE 2-METHYLTRANSFERASE-RELATED"/>
    <property type="match status" value="1"/>
</dbReference>
<dbReference type="PANTHER" id="PTHR43861:SF1">
    <property type="entry name" value="TRANS-ACONITATE 2-METHYLTRANSFERASE"/>
    <property type="match status" value="1"/>
</dbReference>
<evidence type="ECO:0000259" key="3">
    <source>
        <dbReference type="Pfam" id="PF13649"/>
    </source>
</evidence>
<evidence type="ECO:0000313" key="7">
    <source>
        <dbReference type="Proteomes" id="UP000235114"/>
    </source>
</evidence>
<dbReference type="Gene3D" id="3.40.50.150">
    <property type="entry name" value="Vaccinia Virus protein VP39"/>
    <property type="match status" value="1"/>
</dbReference>
<dbReference type="EMBL" id="PGVA01000004">
    <property type="protein sequence ID" value="PLR85874.1"/>
    <property type="molecule type" value="Genomic_DNA"/>
</dbReference>
<evidence type="ECO:0000313" key="6">
    <source>
        <dbReference type="Proteomes" id="UP000234951"/>
    </source>
</evidence>
<dbReference type="EMBL" id="PGVD01000013">
    <property type="protein sequence ID" value="PLR99992.1"/>
    <property type="molecule type" value="Genomic_DNA"/>
</dbReference>
<proteinExistence type="predicted"/>
<dbReference type="AlphaFoldDB" id="A0A2N5GR26"/>
<evidence type="ECO:0000256" key="2">
    <source>
        <dbReference type="ARBA" id="ARBA00022679"/>
    </source>
</evidence>
<keyword evidence="2 4" id="KW-0808">Transferase</keyword>
<sequence length="248" mass="28688">MTYEKFAYLYDELMKDVPYDKWVDLLMEKTEKYAVNGRHLLDLACGTGELSIRLARAGFSVSGVDLSADMLTVAQAKAAENRLAIGFYQQNMAEVTGFDEVDIAGIFCDSLNYLETKQDVKDTFRSVNSQLKKGGLFLFDVHSIYKVTKIFMNETFAVDDEKISYIWNCFPGDVPNSVEHDLTFFVLDELSGKYDRFQEYHKQRTFPIYEYEGWLQEAGFDVLEILADFEDDEPDEQSERIFFIARKK</sequence>
<reference evidence="5 7" key="2">
    <citation type="submission" date="2017-12" db="EMBL/GenBank/DDBJ databases">
        <title>Comparative Functional Genomics of Dry Heat Resistant strains isolated from the Viking Spacecraft.</title>
        <authorList>
            <person name="Seuylemezian A."/>
            <person name="Cooper K."/>
            <person name="Vaishampayan P."/>
        </authorList>
    </citation>
    <scope>NUCLEOTIDE SEQUENCE [LARGE SCALE GENOMIC DNA]</scope>
    <source>
        <strain evidence="5 7">ATCC 29669</strain>
    </source>
</reference>
<accession>A0A2N5GR26</accession>
<dbReference type="Gene3D" id="2.20.25.110">
    <property type="entry name" value="S-adenosyl-L-methionine-dependent methyltransferases"/>
    <property type="match status" value="1"/>
</dbReference>
<dbReference type="OrthoDB" id="9811589at2"/>
<evidence type="ECO:0000256" key="1">
    <source>
        <dbReference type="ARBA" id="ARBA00022603"/>
    </source>
</evidence>
<dbReference type="InterPro" id="IPR041698">
    <property type="entry name" value="Methyltransf_25"/>
</dbReference>
<comment type="caution">
    <text evidence="4">The sequence shown here is derived from an EMBL/GenBank/DDBJ whole genome shotgun (WGS) entry which is preliminary data.</text>
</comment>
<dbReference type="GO" id="GO:0008168">
    <property type="term" value="F:methyltransferase activity"/>
    <property type="evidence" value="ECO:0007669"/>
    <property type="project" value="UniProtKB-KW"/>
</dbReference>
<evidence type="ECO:0000313" key="5">
    <source>
        <dbReference type="EMBL" id="PLR99992.1"/>
    </source>
</evidence>
<dbReference type="RefSeq" id="WP_101575539.1">
    <property type="nucleotide sequence ID" value="NZ_PGVA01000004.1"/>
</dbReference>
<dbReference type="CDD" id="cd02440">
    <property type="entry name" value="AdoMet_MTases"/>
    <property type="match status" value="1"/>
</dbReference>
<feature type="domain" description="Methyltransferase" evidence="3">
    <location>
        <begin position="41"/>
        <end position="135"/>
    </location>
</feature>
<gene>
    <name evidence="4" type="ORF">CU635_02215</name>
    <name evidence="5" type="ORF">CVD25_03925</name>
</gene>
<keyword evidence="7" id="KW-1185">Reference proteome</keyword>
<reference evidence="4 6" key="1">
    <citation type="submission" date="2017-11" db="EMBL/GenBank/DDBJ databases">
        <title>Comparitive Functional Genomics of Dry Heat Resistant strains isolated from the Viking Spacecraft.</title>
        <authorList>
            <person name="Seuylemezian A."/>
            <person name="Cooper K."/>
            <person name="Vaishampayan P."/>
        </authorList>
    </citation>
    <scope>NUCLEOTIDE SEQUENCE [LARGE SCALE GENOMIC DNA]</scope>
    <source>
        <strain evidence="4 6">M4.6</strain>
    </source>
</reference>
<organism evidence="4 6">
    <name type="scientific">Bacillus canaveralius</name>
    <dbReference type="NCBI Taxonomy" id="1403243"/>
    <lineage>
        <taxon>Bacteria</taxon>
        <taxon>Bacillati</taxon>
        <taxon>Bacillota</taxon>
        <taxon>Bacilli</taxon>
        <taxon>Bacillales</taxon>
        <taxon>Bacillaceae</taxon>
        <taxon>Bacillus</taxon>
    </lineage>
</organism>
<dbReference type="Proteomes" id="UP000234951">
    <property type="component" value="Unassembled WGS sequence"/>
</dbReference>
<protein>
    <submittedName>
        <fullName evidence="4">SAM-dependent methyltransferase</fullName>
    </submittedName>
</protein>
<dbReference type="GO" id="GO:0032259">
    <property type="term" value="P:methylation"/>
    <property type="evidence" value="ECO:0007669"/>
    <property type="project" value="UniProtKB-KW"/>
</dbReference>
<dbReference type="InterPro" id="IPR029063">
    <property type="entry name" value="SAM-dependent_MTases_sf"/>
</dbReference>
<evidence type="ECO:0000313" key="4">
    <source>
        <dbReference type="EMBL" id="PLR85874.1"/>
    </source>
</evidence>